<feature type="domain" description="YCII-related" evidence="2">
    <location>
        <begin position="9"/>
        <end position="84"/>
    </location>
</feature>
<keyword evidence="4" id="KW-1185">Reference proteome</keyword>
<proteinExistence type="inferred from homology"/>
<dbReference type="SUPFAM" id="SSF54909">
    <property type="entry name" value="Dimeric alpha+beta barrel"/>
    <property type="match status" value="1"/>
</dbReference>
<dbReference type="InterPro" id="IPR005545">
    <property type="entry name" value="YCII"/>
</dbReference>
<comment type="caution">
    <text evidence="3">The sequence shown here is derived from an EMBL/GenBank/DDBJ whole genome shotgun (WGS) entry which is preliminary data.</text>
</comment>
<comment type="similarity">
    <text evidence="1">Belongs to the YciI family.</text>
</comment>
<dbReference type="RefSeq" id="WP_248153126.1">
    <property type="nucleotide sequence ID" value="NZ_JALNMJ010000004.1"/>
</dbReference>
<dbReference type="PANTHER" id="PTHR37828">
    <property type="entry name" value="GSR2449 PROTEIN"/>
    <property type="match status" value="1"/>
</dbReference>
<organism evidence="3 4">
    <name type="scientific">Roseibium sediminicola</name>
    <dbReference type="NCBI Taxonomy" id="2933272"/>
    <lineage>
        <taxon>Bacteria</taxon>
        <taxon>Pseudomonadati</taxon>
        <taxon>Pseudomonadota</taxon>
        <taxon>Alphaproteobacteria</taxon>
        <taxon>Hyphomicrobiales</taxon>
        <taxon>Stappiaceae</taxon>
        <taxon>Roseibium</taxon>
    </lineage>
</organism>
<dbReference type="EMBL" id="JALNMJ010000004">
    <property type="protein sequence ID" value="MCK7612178.1"/>
    <property type="molecule type" value="Genomic_DNA"/>
</dbReference>
<evidence type="ECO:0000313" key="3">
    <source>
        <dbReference type="EMBL" id="MCK7612178.1"/>
    </source>
</evidence>
<dbReference type="InterPro" id="IPR011008">
    <property type="entry name" value="Dimeric_a/b-barrel"/>
</dbReference>
<evidence type="ECO:0000313" key="4">
    <source>
        <dbReference type="Proteomes" id="UP001431221"/>
    </source>
</evidence>
<dbReference type="Pfam" id="PF03795">
    <property type="entry name" value="YCII"/>
    <property type="match status" value="1"/>
</dbReference>
<protein>
    <submittedName>
        <fullName evidence="3">YciI family protein</fullName>
    </submittedName>
</protein>
<sequence>MNLFVIDLTYRADLSEIDRLLEAHRDFLKQHYAIGVFLASGPKVPRNGGIILAQGESREAIERVVEQDPFKAEGVADYSITEFSPVMTAQGFPTAA</sequence>
<dbReference type="PANTHER" id="PTHR37828:SF1">
    <property type="entry name" value="YCII-RELATED DOMAIN-CONTAINING PROTEIN"/>
    <property type="match status" value="1"/>
</dbReference>
<evidence type="ECO:0000256" key="1">
    <source>
        <dbReference type="ARBA" id="ARBA00007689"/>
    </source>
</evidence>
<dbReference type="Gene3D" id="3.30.70.1060">
    <property type="entry name" value="Dimeric alpha+beta barrel"/>
    <property type="match status" value="1"/>
</dbReference>
<reference evidence="3" key="1">
    <citation type="submission" date="2022-04" db="EMBL/GenBank/DDBJ databases">
        <title>Roseibium sp. CAU 1639 isolated from mud.</title>
        <authorList>
            <person name="Kim W."/>
        </authorList>
    </citation>
    <scope>NUCLEOTIDE SEQUENCE</scope>
    <source>
        <strain evidence="3">CAU 1639</strain>
    </source>
</reference>
<dbReference type="Proteomes" id="UP001431221">
    <property type="component" value="Unassembled WGS sequence"/>
</dbReference>
<evidence type="ECO:0000259" key="2">
    <source>
        <dbReference type="Pfam" id="PF03795"/>
    </source>
</evidence>
<name>A0ABT0GTP8_9HYPH</name>
<gene>
    <name evidence="3" type="ORF">M0H32_08400</name>
</gene>
<accession>A0ABT0GTP8</accession>